<dbReference type="SMART" id="SM00448">
    <property type="entry name" value="REC"/>
    <property type="match status" value="1"/>
</dbReference>
<organism evidence="5 6">
    <name type="scientific">Shewanella atlantica</name>
    <dbReference type="NCBI Taxonomy" id="271099"/>
    <lineage>
        <taxon>Bacteria</taxon>
        <taxon>Pseudomonadati</taxon>
        <taxon>Pseudomonadota</taxon>
        <taxon>Gammaproteobacteria</taxon>
        <taxon>Alteromonadales</taxon>
        <taxon>Shewanellaceae</taxon>
        <taxon>Shewanella</taxon>
    </lineage>
</organism>
<dbReference type="RefSeq" id="WP_126505137.1">
    <property type="nucleotide sequence ID" value="NZ_RXNV01000002.1"/>
</dbReference>
<feature type="domain" description="Response regulatory" evidence="3">
    <location>
        <begin position="3"/>
        <end position="115"/>
    </location>
</feature>
<keyword evidence="2" id="KW-0597">Phosphoprotein</keyword>
<dbReference type="InterPro" id="IPR007492">
    <property type="entry name" value="LytTR_DNA-bd_dom"/>
</dbReference>
<dbReference type="SMART" id="SM00850">
    <property type="entry name" value="LytTR"/>
    <property type="match status" value="1"/>
</dbReference>
<evidence type="ECO:0000313" key="6">
    <source>
        <dbReference type="Proteomes" id="UP000282060"/>
    </source>
</evidence>
<reference evidence="5 6" key="1">
    <citation type="submission" date="2018-12" db="EMBL/GenBank/DDBJ databases">
        <authorList>
            <person name="Yu L."/>
        </authorList>
    </citation>
    <scope>NUCLEOTIDE SEQUENCE [LARGE SCALE GENOMIC DNA]</scope>
    <source>
        <strain evidence="5 6">HAW-EB5</strain>
    </source>
</reference>
<dbReference type="GO" id="GO:0000156">
    <property type="term" value="F:phosphorelay response regulator activity"/>
    <property type="evidence" value="ECO:0007669"/>
    <property type="project" value="InterPro"/>
</dbReference>
<feature type="modified residue" description="4-aspartylphosphate" evidence="2">
    <location>
        <position position="54"/>
    </location>
</feature>
<protein>
    <submittedName>
        <fullName evidence="5">Response regulator transcription factor</fullName>
    </submittedName>
</protein>
<name>A0A431WDG8_9GAMM</name>
<dbReference type="OrthoDB" id="236568at2"/>
<proteinExistence type="predicted"/>
<keyword evidence="1" id="KW-0902">Two-component regulatory system</keyword>
<dbReference type="AlphaFoldDB" id="A0A431WDG8"/>
<dbReference type="SUPFAM" id="SSF52172">
    <property type="entry name" value="CheY-like"/>
    <property type="match status" value="1"/>
</dbReference>
<evidence type="ECO:0000259" key="3">
    <source>
        <dbReference type="PROSITE" id="PS50110"/>
    </source>
</evidence>
<evidence type="ECO:0000256" key="2">
    <source>
        <dbReference type="PROSITE-ProRule" id="PRU00169"/>
    </source>
</evidence>
<dbReference type="PANTHER" id="PTHR37299:SF1">
    <property type="entry name" value="STAGE 0 SPORULATION PROTEIN A HOMOLOG"/>
    <property type="match status" value="1"/>
</dbReference>
<keyword evidence="6" id="KW-1185">Reference proteome</keyword>
<dbReference type="InterPro" id="IPR011006">
    <property type="entry name" value="CheY-like_superfamily"/>
</dbReference>
<dbReference type="PROSITE" id="PS50110">
    <property type="entry name" value="RESPONSE_REGULATORY"/>
    <property type="match status" value="1"/>
</dbReference>
<sequence length="243" mass="27916">MRKVIVIDDEVSATQGLKRELDNISEVEVIGCYNNPEQGIEAICQLLPDIVFLDIDMPVIDGFMVAKATEHINYHLVFVTAYAEHALTAFDTKVVDYLLKPVRPSRLIRCLEKIERLSHDIVMPDVTEIAVYDGKRNHLLASNDISFIESIGRYQRVNLTAYGRSRFNLDSIITEESMANFELQLDSERFMRIHRSYIVNLTQIAQVLRQSRHTLVKLFDVDEPISVARAKVGLLNEYFLQCR</sequence>
<evidence type="ECO:0000259" key="4">
    <source>
        <dbReference type="PROSITE" id="PS50930"/>
    </source>
</evidence>
<evidence type="ECO:0000256" key="1">
    <source>
        <dbReference type="ARBA" id="ARBA00023012"/>
    </source>
</evidence>
<dbReference type="Pfam" id="PF04397">
    <property type="entry name" value="LytTR"/>
    <property type="match status" value="1"/>
</dbReference>
<dbReference type="GO" id="GO:0003677">
    <property type="term" value="F:DNA binding"/>
    <property type="evidence" value="ECO:0007669"/>
    <property type="project" value="InterPro"/>
</dbReference>
<dbReference type="InterPro" id="IPR046947">
    <property type="entry name" value="LytR-like"/>
</dbReference>
<dbReference type="InterPro" id="IPR001789">
    <property type="entry name" value="Sig_transdc_resp-reg_receiver"/>
</dbReference>
<dbReference type="EMBL" id="RXNV01000002">
    <property type="protein sequence ID" value="RTR33584.1"/>
    <property type="molecule type" value="Genomic_DNA"/>
</dbReference>
<gene>
    <name evidence="5" type="ORF">EKG39_07640</name>
</gene>
<dbReference type="PANTHER" id="PTHR37299">
    <property type="entry name" value="TRANSCRIPTIONAL REGULATOR-RELATED"/>
    <property type="match status" value="1"/>
</dbReference>
<feature type="domain" description="HTH LytTR-type" evidence="4">
    <location>
        <begin position="129"/>
        <end position="241"/>
    </location>
</feature>
<dbReference type="PROSITE" id="PS50930">
    <property type="entry name" value="HTH_LYTTR"/>
    <property type="match status" value="1"/>
</dbReference>
<dbReference type="Proteomes" id="UP000282060">
    <property type="component" value="Unassembled WGS sequence"/>
</dbReference>
<accession>A0A431WDG8</accession>
<comment type="caution">
    <text evidence="5">The sequence shown here is derived from an EMBL/GenBank/DDBJ whole genome shotgun (WGS) entry which is preliminary data.</text>
</comment>
<dbReference type="Gene3D" id="3.40.50.2300">
    <property type="match status" value="1"/>
</dbReference>
<evidence type="ECO:0000313" key="5">
    <source>
        <dbReference type="EMBL" id="RTR33584.1"/>
    </source>
</evidence>
<dbReference type="Gene3D" id="2.40.50.1020">
    <property type="entry name" value="LytTr DNA-binding domain"/>
    <property type="match status" value="1"/>
</dbReference>
<dbReference type="Pfam" id="PF00072">
    <property type="entry name" value="Response_reg"/>
    <property type="match status" value="1"/>
</dbReference>